<dbReference type="RefSeq" id="WP_075532053.1">
    <property type="nucleotide sequence ID" value="NZ_CAWRCN010000098.1"/>
</dbReference>
<evidence type="ECO:0000313" key="3">
    <source>
        <dbReference type="Proteomes" id="UP000182660"/>
    </source>
</evidence>
<keyword evidence="1" id="KW-0812">Transmembrane</keyword>
<feature type="transmembrane region" description="Helical" evidence="1">
    <location>
        <begin position="109"/>
        <end position="141"/>
    </location>
</feature>
<evidence type="ECO:0000313" key="2">
    <source>
        <dbReference type="EMBL" id="SGZ01868.1"/>
    </source>
</evidence>
<sequence length="152" mass="15157">MKHESGRISGDLVVNENLTLNGIVTGNITVHTNITLVLNGMCLGELTLEPESNANSKGTVKGSIHNNGALLKINGVVQGDVTDGGETIVSSGARVEGEIKKVSSSSGQIIAGTVGGAVIANMLLPGIGGAVVGGIIGALLANGSSSKDKKDD</sequence>
<protein>
    <submittedName>
        <fullName evidence="2">Uncharacterized protein</fullName>
    </submittedName>
</protein>
<keyword evidence="1" id="KW-1133">Transmembrane helix</keyword>
<organism evidence="2 3">
    <name type="scientific">Moritella viscosa</name>
    <dbReference type="NCBI Taxonomy" id="80854"/>
    <lineage>
        <taxon>Bacteria</taxon>
        <taxon>Pseudomonadati</taxon>
        <taxon>Pseudomonadota</taxon>
        <taxon>Gammaproteobacteria</taxon>
        <taxon>Alteromonadales</taxon>
        <taxon>Moritellaceae</taxon>
        <taxon>Moritella</taxon>
    </lineage>
</organism>
<name>A0ABY1HJ88_9GAMM</name>
<dbReference type="Proteomes" id="UP000182660">
    <property type="component" value="Unassembled WGS sequence"/>
</dbReference>
<reference evidence="2 3" key="1">
    <citation type="submission" date="2016-11" db="EMBL/GenBank/DDBJ databases">
        <authorList>
            <person name="Klemetsen T."/>
        </authorList>
    </citation>
    <scope>NUCLEOTIDE SEQUENCE [LARGE SCALE GENOMIC DNA]</scope>
    <source>
        <strain evidence="2">MT 2528</strain>
    </source>
</reference>
<gene>
    <name evidence="2" type="ORF">MT2528_4306</name>
</gene>
<keyword evidence="3" id="KW-1185">Reference proteome</keyword>
<keyword evidence="1" id="KW-0472">Membrane</keyword>
<comment type="caution">
    <text evidence="2">The sequence shown here is derived from an EMBL/GenBank/DDBJ whole genome shotgun (WGS) entry which is preliminary data.</text>
</comment>
<accession>A0ABY1HJ88</accession>
<proteinExistence type="predicted"/>
<dbReference type="EMBL" id="FPLJ01000115">
    <property type="protein sequence ID" value="SGZ01868.1"/>
    <property type="molecule type" value="Genomic_DNA"/>
</dbReference>
<evidence type="ECO:0000256" key="1">
    <source>
        <dbReference type="SAM" id="Phobius"/>
    </source>
</evidence>